<dbReference type="InterPro" id="IPR010031">
    <property type="entry name" value="FAD_lactone_oxidase-like"/>
</dbReference>
<dbReference type="EMBL" id="NOII01000001">
    <property type="protein sequence ID" value="OYD59350.1"/>
    <property type="molecule type" value="Genomic_DNA"/>
</dbReference>
<dbReference type="InterPro" id="IPR007173">
    <property type="entry name" value="ALO_C"/>
</dbReference>
<dbReference type="InterPro" id="IPR016169">
    <property type="entry name" value="FAD-bd_PCMH_sub2"/>
</dbReference>
<evidence type="ECO:0000256" key="4">
    <source>
        <dbReference type="SAM" id="SignalP"/>
    </source>
</evidence>
<dbReference type="SUPFAM" id="SSF56176">
    <property type="entry name" value="FAD-binding/transporter-associated domain-like"/>
    <property type="match status" value="1"/>
</dbReference>
<dbReference type="InterPro" id="IPR016171">
    <property type="entry name" value="Vanillyl_alc_oxidase_C-sub2"/>
</dbReference>
<dbReference type="InterPro" id="IPR016164">
    <property type="entry name" value="FAD-linked_Oxase-like_C"/>
</dbReference>
<organism evidence="6 7">
    <name type="scientific">Fictibacillus aquaticus</name>
    <dbReference type="NCBI Taxonomy" id="2021314"/>
    <lineage>
        <taxon>Bacteria</taxon>
        <taxon>Bacillati</taxon>
        <taxon>Bacillota</taxon>
        <taxon>Bacilli</taxon>
        <taxon>Bacillales</taxon>
        <taxon>Fictibacillaceae</taxon>
        <taxon>Fictibacillus</taxon>
    </lineage>
</organism>
<dbReference type="PANTHER" id="PTHR43762">
    <property type="entry name" value="L-GULONOLACTONE OXIDASE"/>
    <property type="match status" value="1"/>
</dbReference>
<evidence type="ECO:0000313" key="6">
    <source>
        <dbReference type="EMBL" id="OYD59350.1"/>
    </source>
</evidence>
<dbReference type="PROSITE" id="PS51387">
    <property type="entry name" value="FAD_PCMH"/>
    <property type="match status" value="1"/>
</dbReference>
<dbReference type="GO" id="GO:0003885">
    <property type="term" value="F:D-arabinono-1,4-lactone oxidase activity"/>
    <property type="evidence" value="ECO:0007669"/>
    <property type="project" value="InterPro"/>
</dbReference>
<comment type="caution">
    <text evidence="6">The sequence shown here is derived from an EMBL/GenBank/DDBJ whole genome shotgun (WGS) entry which is preliminary data.</text>
</comment>
<dbReference type="GO" id="GO:0071949">
    <property type="term" value="F:FAD binding"/>
    <property type="evidence" value="ECO:0007669"/>
    <property type="project" value="InterPro"/>
</dbReference>
<keyword evidence="2" id="KW-0274">FAD</keyword>
<protein>
    <submittedName>
        <fullName evidence="6">FAD-binding oxidoreductase</fullName>
    </submittedName>
</protein>
<keyword evidence="4" id="KW-0732">Signal</keyword>
<evidence type="ECO:0000256" key="2">
    <source>
        <dbReference type="ARBA" id="ARBA00022827"/>
    </source>
</evidence>
<evidence type="ECO:0000256" key="3">
    <source>
        <dbReference type="ARBA" id="ARBA00023002"/>
    </source>
</evidence>
<evidence type="ECO:0000256" key="1">
    <source>
        <dbReference type="ARBA" id="ARBA00022630"/>
    </source>
</evidence>
<dbReference type="OrthoDB" id="9768764at2"/>
<dbReference type="InterPro" id="IPR036318">
    <property type="entry name" value="FAD-bd_PCMH-like_sf"/>
</dbReference>
<name>A0A235FD79_9BACL</name>
<dbReference type="InterPro" id="IPR016166">
    <property type="entry name" value="FAD-bd_PCMH"/>
</dbReference>
<keyword evidence="3" id="KW-0560">Oxidoreductase</keyword>
<sequence>MKKKVLACALLVYGLAAAGSMTIYSEQQSQVNVRDVGRLLPTMVKEVRSVQDSYELQEWMKNTSDTISIAGMQHSQGGQTMYPGAVMLDMKGYNKILHLDRKQKKITVQSGATWRDIQNAVNPYGLSVQVMQSQNIFTVGGSLSVNVHGRDITYGSLIDTVDSFRLLRADGTVINVSRSENSELFPLVIGGYGLFGVILDVSLNLADDELYQLRTAQMDYDEYSDYFNGKVKSKSDVRMHIARLSVAPDTFLKEMYATDYVLYRDQSKREKYCKLREKEDIVLPKMMLGLSRYSDWGKNTLWETQRDYFMKKDGKLQTRNNVMRSDSAFMEYENGNKTELLQEYFVPFDNYAAYVDDLRALLEKEELNLLNISVRYVGHDEDAVLSYAKDDMFALVLLINQGRSKEDIKKTEKVVRKMIDVTLAHDGSYYLPYYQYPSQEQLEEAYPRAQEFFQAKRKYDPEERFQNLFYKRYGK</sequence>
<evidence type="ECO:0000313" key="7">
    <source>
        <dbReference type="Proteomes" id="UP000215059"/>
    </source>
</evidence>
<gene>
    <name evidence="6" type="ORF">CGZ90_05520</name>
</gene>
<dbReference type="Gene3D" id="3.30.465.10">
    <property type="match status" value="1"/>
</dbReference>
<keyword evidence="7" id="KW-1185">Reference proteome</keyword>
<dbReference type="GO" id="GO:0016020">
    <property type="term" value="C:membrane"/>
    <property type="evidence" value="ECO:0007669"/>
    <property type="project" value="InterPro"/>
</dbReference>
<dbReference type="PANTHER" id="PTHR43762:SF1">
    <property type="entry name" value="D-ARABINONO-1,4-LACTONE OXIDASE"/>
    <property type="match status" value="1"/>
</dbReference>
<dbReference type="InterPro" id="IPR006094">
    <property type="entry name" value="Oxid_FAD_bind_N"/>
</dbReference>
<keyword evidence="1" id="KW-0285">Flavoprotein</keyword>
<dbReference type="AlphaFoldDB" id="A0A235FD79"/>
<evidence type="ECO:0000259" key="5">
    <source>
        <dbReference type="PROSITE" id="PS51387"/>
    </source>
</evidence>
<reference evidence="6 7" key="1">
    <citation type="submission" date="2017-07" db="EMBL/GenBank/DDBJ databases">
        <title>Fictibacillus sp. nov. GDSW-R2A3 Genome sequencing and assembly.</title>
        <authorList>
            <person name="Mayilraj S."/>
        </authorList>
    </citation>
    <scope>NUCLEOTIDE SEQUENCE [LARGE SCALE GENOMIC DNA]</scope>
    <source>
        <strain evidence="6 7">GDSW-R2A3</strain>
    </source>
</reference>
<feature type="chain" id="PRO_5038443860" evidence="4">
    <location>
        <begin position="19"/>
        <end position="475"/>
    </location>
</feature>
<dbReference type="Gene3D" id="1.10.45.10">
    <property type="entry name" value="Vanillyl-alcohol Oxidase, Chain A, domain 4"/>
    <property type="match status" value="1"/>
</dbReference>
<feature type="domain" description="FAD-binding PCMH-type" evidence="5">
    <location>
        <begin position="37"/>
        <end position="208"/>
    </location>
</feature>
<feature type="signal peptide" evidence="4">
    <location>
        <begin position="1"/>
        <end position="18"/>
    </location>
</feature>
<dbReference type="Pfam" id="PF01565">
    <property type="entry name" value="FAD_binding_4"/>
    <property type="match status" value="1"/>
</dbReference>
<dbReference type="SUPFAM" id="SSF55103">
    <property type="entry name" value="FAD-linked oxidases, C-terminal domain"/>
    <property type="match status" value="1"/>
</dbReference>
<dbReference type="Pfam" id="PF04030">
    <property type="entry name" value="ALO"/>
    <property type="match status" value="1"/>
</dbReference>
<dbReference type="RefSeq" id="WP_094251311.1">
    <property type="nucleotide sequence ID" value="NZ_JBHLXL010000001.1"/>
</dbReference>
<proteinExistence type="predicted"/>
<accession>A0A235FD79</accession>
<dbReference type="Proteomes" id="UP000215059">
    <property type="component" value="Unassembled WGS sequence"/>
</dbReference>